<proteinExistence type="predicted"/>
<name>A0ACB8ATM7_9AGAM</name>
<gene>
    <name evidence="1" type="ORF">BJ138DRAFT_995512</name>
</gene>
<comment type="caution">
    <text evidence="1">The sequence shown here is derived from an EMBL/GenBank/DDBJ whole genome shotgun (WGS) entry which is preliminary data.</text>
</comment>
<reference evidence="1" key="1">
    <citation type="journal article" date="2021" name="New Phytol.">
        <title>Evolutionary innovations through gain and loss of genes in the ectomycorrhizal Boletales.</title>
        <authorList>
            <person name="Wu G."/>
            <person name="Miyauchi S."/>
            <person name="Morin E."/>
            <person name="Kuo A."/>
            <person name="Drula E."/>
            <person name="Varga T."/>
            <person name="Kohler A."/>
            <person name="Feng B."/>
            <person name="Cao Y."/>
            <person name="Lipzen A."/>
            <person name="Daum C."/>
            <person name="Hundley H."/>
            <person name="Pangilinan J."/>
            <person name="Johnson J."/>
            <person name="Barry K."/>
            <person name="LaButti K."/>
            <person name="Ng V."/>
            <person name="Ahrendt S."/>
            <person name="Min B."/>
            <person name="Choi I.G."/>
            <person name="Park H."/>
            <person name="Plett J.M."/>
            <person name="Magnuson J."/>
            <person name="Spatafora J.W."/>
            <person name="Nagy L.G."/>
            <person name="Henrissat B."/>
            <person name="Grigoriev I.V."/>
            <person name="Yang Z.L."/>
            <person name="Xu J."/>
            <person name="Martin F.M."/>
        </authorList>
    </citation>
    <scope>NUCLEOTIDE SEQUENCE</scope>
    <source>
        <strain evidence="1">ATCC 28755</strain>
    </source>
</reference>
<dbReference type="EMBL" id="MU267590">
    <property type="protein sequence ID" value="KAH7916617.1"/>
    <property type="molecule type" value="Genomic_DNA"/>
</dbReference>
<organism evidence="1 2">
    <name type="scientific">Hygrophoropsis aurantiaca</name>
    <dbReference type="NCBI Taxonomy" id="72124"/>
    <lineage>
        <taxon>Eukaryota</taxon>
        <taxon>Fungi</taxon>
        <taxon>Dikarya</taxon>
        <taxon>Basidiomycota</taxon>
        <taxon>Agaricomycotina</taxon>
        <taxon>Agaricomycetes</taxon>
        <taxon>Agaricomycetidae</taxon>
        <taxon>Boletales</taxon>
        <taxon>Coniophorineae</taxon>
        <taxon>Hygrophoropsidaceae</taxon>
        <taxon>Hygrophoropsis</taxon>
    </lineage>
</organism>
<keyword evidence="2" id="KW-1185">Reference proteome</keyword>
<dbReference type="Proteomes" id="UP000790377">
    <property type="component" value="Unassembled WGS sequence"/>
</dbReference>
<protein>
    <submittedName>
        <fullName evidence="1">Kinase-like domain-containing protein</fullName>
    </submittedName>
</protein>
<feature type="non-terminal residue" evidence="1">
    <location>
        <position position="1"/>
    </location>
</feature>
<sequence>IAALVAKTLNNTDAAREIFALRDDAAQDMIDLLQALLESDNRNIEDPWYRRCYLDALIRLSKKSGRYPMSLVIHNLEVPDPNTRPVGQGGFGEVFQARMQGRLVAIKKLKIRQNDANEMLKKTFAYEVIVWWHIRHPNCLPLLGVHQREGNSYMVSLWMENGTLNSYITRHPETDRNSFVLDVASGLEYLHTLKPHVCHGDLNGNNVLVTPSGRACVADFGFSTSSVSQALLQTSTAPQGGGTLHYISPELLNTATTNIGKLDQRRCDMYSFGCVCYELYSGHRPFYNLPAVAVQARKLSGHTPGRPTEPECISRGLDDEMWSFMSNLWLPGPKSRATATEALRWLLEKKLGNVLARRRADEDRDMTIRSTAQLNRETAGYPLVSWA</sequence>
<evidence type="ECO:0000313" key="2">
    <source>
        <dbReference type="Proteomes" id="UP000790377"/>
    </source>
</evidence>
<accession>A0ACB8ATM7</accession>
<evidence type="ECO:0000313" key="1">
    <source>
        <dbReference type="EMBL" id="KAH7916617.1"/>
    </source>
</evidence>